<reference evidence="5 6" key="1">
    <citation type="submission" date="2009-09" db="EMBL/GenBank/DDBJ databases">
        <authorList>
            <person name="Qin X."/>
            <person name="Bachman B."/>
            <person name="Battles P."/>
            <person name="Bell A."/>
            <person name="Bess C."/>
            <person name="Bickham C."/>
            <person name="Chaboub L."/>
            <person name="Chen D."/>
            <person name="Coyle M."/>
            <person name="Deiros D.R."/>
            <person name="Dinh H."/>
            <person name="Forbes L."/>
            <person name="Fowler G."/>
            <person name="Francisco L."/>
            <person name="Fu Q."/>
            <person name="Gubbala S."/>
            <person name="Hale W."/>
            <person name="Han Y."/>
            <person name="Hemphill L."/>
            <person name="Highlander S.K."/>
            <person name="Hirani K."/>
            <person name="Hogues M."/>
            <person name="Jackson L."/>
            <person name="Jakkamsetti A."/>
            <person name="Javaid M."/>
            <person name="Jiang H."/>
            <person name="Korchina V."/>
            <person name="Kovar C."/>
            <person name="Lara F."/>
            <person name="Lee S."/>
            <person name="Mata R."/>
            <person name="Mathew T."/>
            <person name="Moen C."/>
            <person name="Morales K."/>
            <person name="Munidasa M."/>
            <person name="Nazareth L."/>
            <person name="Ngo R."/>
            <person name="Nguyen L."/>
            <person name="Okwuonu G."/>
            <person name="Ongeri F."/>
            <person name="Patil S."/>
            <person name="Petrosino J."/>
            <person name="Pham C."/>
            <person name="Pham P."/>
            <person name="Pu L.-L."/>
            <person name="Puazo M."/>
            <person name="Raj R."/>
            <person name="Reid J."/>
            <person name="Rouhana J."/>
            <person name="Saada N."/>
            <person name="Shang Y."/>
            <person name="Simmons D."/>
            <person name="Thornton R."/>
            <person name="Warren J."/>
            <person name="Weissenberger G."/>
            <person name="Zhang J."/>
            <person name="Zhang L."/>
            <person name="Zhou C."/>
            <person name="Zhu D."/>
            <person name="Muzny D."/>
            <person name="Worley K."/>
            <person name="Gibbs R."/>
        </authorList>
    </citation>
    <scope>NUCLEOTIDE SEQUENCE [LARGE SCALE GENOMIC DNA]</scope>
    <source>
        <strain evidence="5 6">DSM 13335</strain>
    </source>
</reference>
<dbReference type="InterPro" id="IPR005877">
    <property type="entry name" value="YSIRK_signal_dom"/>
</dbReference>
<keyword evidence="6" id="KW-1185">Reference proteome</keyword>
<dbReference type="Pfam" id="PF20164">
    <property type="entry name" value="GspA_SrpA_N"/>
    <property type="match status" value="1"/>
</dbReference>
<feature type="domain" description="SrpA-like SigLec-like" evidence="4">
    <location>
        <begin position="838"/>
        <end position="959"/>
    </location>
</feature>
<name>C8PC76_9LACO</name>
<protein>
    <submittedName>
        <fullName evidence="5">Gram-positive signal peptide protein, YSIRK family</fullName>
    </submittedName>
</protein>
<dbReference type="EMBL" id="ACLN01000005">
    <property type="protein sequence ID" value="EEW51909.1"/>
    <property type="molecule type" value="Genomic_DNA"/>
</dbReference>
<feature type="compositionally biased region" description="Basic and acidic residues" evidence="2">
    <location>
        <begin position="62"/>
        <end position="85"/>
    </location>
</feature>
<dbReference type="InterPro" id="IPR046785">
    <property type="entry name" value="SrpA-like_SigLec-like_dom"/>
</dbReference>
<evidence type="ECO:0000313" key="6">
    <source>
        <dbReference type="Proteomes" id="UP000004115"/>
    </source>
</evidence>
<feature type="domain" description="YSIRK Gram-positive signal peptide" evidence="3">
    <location>
        <begin position="21"/>
        <end position="42"/>
    </location>
</feature>
<dbReference type="Proteomes" id="UP000004115">
    <property type="component" value="Unassembled WGS sequence"/>
</dbReference>
<accession>C8PC76</accession>
<dbReference type="OrthoDB" id="2330051at2"/>
<keyword evidence="1" id="KW-0732">Signal</keyword>
<feature type="region of interest" description="Disordered" evidence="2">
    <location>
        <begin position="1216"/>
        <end position="1271"/>
    </location>
</feature>
<feature type="region of interest" description="Disordered" evidence="2">
    <location>
        <begin position="60"/>
        <end position="85"/>
    </location>
</feature>
<evidence type="ECO:0000259" key="4">
    <source>
        <dbReference type="Pfam" id="PF20164"/>
    </source>
</evidence>
<feature type="region of interest" description="Disordered" evidence="2">
    <location>
        <begin position="897"/>
        <end position="922"/>
    </location>
</feature>
<dbReference type="RefSeq" id="WP_006729702.1">
    <property type="nucleotide sequence ID" value="NZ_GG700805.1"/>
</dbReference>
<sequence>MGISKNNLQNKLQQEARQVPHFGIRKLAIGTASVLLSTSLYFGAMGRLVQANANVATGNNVENEKINSGKKDTDRATNDHVEQPKKNIDGGQCLLVKDGKYDQQQWQNQYNEEARNRIESKQAVYDLEDELSQVSEAKRAELIKELQQPLSTEQRKQKVQEIKKTINKIVQDTLPSAKKEAHDKVQKMENLIDPDKTPYYNKIKQAKNKKELREIEQQAELEALKKETSDYITLQYNNYHSNAELDDRQNQEYKNWANKRLDLYAKIALHPETELSSEADKHDFNKLKAVLAYARRAADSVITGWDTDQDLDHNQTIDYYSHIFADGHMTDRKQYIANDWSKGKPYSGQLIDPSNISEQITRQADGTYEWQVSFNNNNLKTGKARFYFTVPRDQEIIEDQNHAMEVYRDGDKNHMSITAANMQGLSRIDDKAQQLTNMVNQIAAQPDWGSLKQKFAMRHGDTTGAVDPDWDVSAYSGGNRVPDRRGFWINSFIDGYTYNPGWPRSGQCKTLQGIIFGLNDGGRDPNKPVTRLMLNEGYDVSKQPEFNAKAPRQVGKSVRLVGDASDRLLERINTIQKRRDLVFMQTMIDSDAMSFRFYTRNVDPAKRGREHKIESVMGTRSFESNTNHSLVKLVDTYVSAQRPEPVLTQPITVPLGVEPDVKDGIENLPEQQKSNRFSWLSNNKPVVYELTQSGKPVLGEAISQDAHRSIANIDLQIPVNVVGVFKEGQDFNTVKQGVTPGHMIRVSKAGVTGDFKAQTLNYGLSIDKDGNLTGKPKITDWKPGECQRKVVLDLTFNGKATQVPITIVRSEQAPAVTIYEGNKTDFAQNPDGNRVTNTYNNRISLVFYKGENKTYTVAATDDQTIKQATYQLSNNQPLSKDIKGLKISDQDQVIKAQSNKKGAKTDPYRFTISGPVSTGKHGASDYVTPGHYTRQIVAVDNEGLKTTYTFDIEVREKAQDARLAGNELHRTVGDTFSEVYQNKADANQLTTGTKPAGITWGFEGKTPLDIVTKEGNQYKHSRAGYFEYVATATFSDNSVVKTTGEKDHEHVRITVKPQTPSFTASELNEAGNVKNKQLTINVKKGLPKGAVVTVYSDQAGQHAIGHATVGKDDQTSVQVTVSKVPVGKLYVQTAVTGPDQCYLTKQPVTVKSDMGEGTATKLAAQATLTLTNNGNETIKPYTTVDNKTKTITIIAGKQFDINGDVTDRIDVIKDTVVQPSHENEGKSAESWMNPVEKGSDGTQAKRDRNYQKQYSQRDSKRESLGSKANPYKVSLSGTAPEKIGKYYIKFQTWNGDDRAETTEWKVKVVTPAPKLEGGLFGGREESAKHPWYNPNGYSINTMVSKGIDRLTYTVTDKNGKIIERSDKLDDNFVIHEDLYKNADGSYRENEDFTLTIAANKYDNGDEAECCLPTVKTVKFQWKDFDIPTFTRDEKRKGTIIYINGKEKGFIPDGKQGEQGKQGQAGKNGTSVTIKSITSDKSGNHVITFSDGKSVTVENGKNGINGKNGESFIDPHVDKNGDLYVTVVDANGNKSQKKIGHVKGDKGDP</sequence>
<evidence type="ECO:0000256" key="1">
    <source>
        <dbReference type="ARBA" id="ARBA00022729"/>
    </source>
</evidence>
<evidence type="ECO:0000313" key="5">
    <source>
        <dbReference type="EMBL" id="EEW51909.1"/>
    </source>
</evidence>
<organism evidence="5 6">
    <name type="scientific">Lactobacillus iners DSM 13335</name>
    <dbReference type="NCBI Taxonomy" id="525328"/>
    <lineage>
        <taxon>Bacteria</taxon>
        <taxon>Bacillati</taxon>
        <taxon>Bacillota</taxon>
        <taxon>Bacilli</taxon>
        <taxon>Lactobacillales</taxon>
        <taxon>Lactobacillaceae</taxon>
        <taxon>Lactobacillus</taxon>
    </lineage>
</organism>
<gene>
    <name evidence="5" type="ORF">HMPREF0520_0696</name>
</gene>
<dbReference type="NCBIfam" id="TIGR01168">
    <property type="entry name" value="YSIRK_signal"/>
    <property type="match status" value="1"/>
</dbReference>
<comment type="caution">
    <text evidence="5">The sequence shown here is derived from an EMBL/GenBank/DDBJ whole genome shotgun (WGS) entry which is preliminary data.</text>
</comment>
<evidence type="ECO:0000259" key="3">
    <source>
        <dbReference type="Pfam" id="PF04650"/>
    </source>
</evidence>
<feature type="non-terminal residue" evidence="5">
    <location>
        <position position="1548"/>
    </location>
</feature>
<proteinExistence type="predicted"/>
<feature type="compositionally biased region" description="Basic and acidic residues" evidence="2">
    <location>
        <begin position="1237"/>
        <end position="1264"/>
    </location>
</feature>
<dbReference type="Pfam" id="PF04650">
    <property type="entry name" value="YSIRK_signal"/>
    <property type="match status" value="1"/>
</dbReference>
<dbReference type="HOGENOM" id="CLU_246519_0_0_9"/>
<evidence type="ECO:0000256" key="2">
    <source>
        <dbReference type="SAM" id="MobiDB-lite"/>
    </source>
</evidence>